<reference evidence="1 2" key="1">
    <citation type="submission" date="2015-09" db="EMBL/GenBank/DDBJ databases">
        <title>Draft genome of the parasitic nematode Teladorsagia circumcincta isolate WARC Sus (inbred).</title>
        <authorList>
            <person name="Mitreva M."/>
        </authorList>
    </citation>
    <scope>NUCLEOTIDE SEQUENCE [LARGE SCALE GENOMIC DNA]</scope>
    <source>
        <strain evidence="1 2">S</strain>
    </source>
</reference>
<organism evidence="1 2">
    <name type="scientific">Teladorsagia circumcincta</name>
    <name type="common">Brown stomach worm</name>
    <name type="synonym">Ostertagia circumcincta</name>
    <dbReference type="NCBI Taxonomy" id="45464"/>
    <lineage>
        <taxon>Eukaryota</taxon>
        <taxon>Metazoa</taxon>
        <taxon>Ecdysozoa</taxon>
        <taxon>Nematoda</taxon>
        <taxon>Chromadorea</taxon>
        <taxon>Rhabditida</taxon>
        <taxon>Rhabditina</taxon>
        <taxon>Rhabditomorpha</taxon>
        <taxon>Strongyloidea</taxon>
        <taxon>Trichostrongylidae</taxon>
        <taxon>Teladorsagia</taxon>
    </lineage>
</organism>
<sequence length="155" mass="17142">MKPDKLFSPVVATTLDNMSPLSSIISESPEVSPAPYLFTSDVSDGYLNQDLLDQLDLGKYTSVLFPHSSNDRIWASTKPIGVFSSSVTSTDPLLTPASRLSPTSPTSTDAATQTDIMSEQEVLKDIMDNKDLFFKVAESLPQHYNRLMDIRLQRI</sequence>
<protein>
    <submittedName>
        <fullName evidence="1">Uncharacterized protein</fullName>
    </submittedName>
</protein>
<name>A0A2G9V0G0_TELCI</name>
<evidence type="ECO:0000313" key="1">
    <source>
        <dbReference type="EMBL" id="PIO75963.1"/>
    </source>
</evidence>
<dbReference type="AlphaFoldDB" id="A0A2G9V0G0"/>
<dbReference type="Proteomes" id="UP000230423">
    <property type="component" value="Unassembled WGS sequence"/>
</dbReference>
<evidence type="ECO:0000313" key="2">
    <source>
        <dbReference type="Proteomes" id="UP000230423"/>
    </source>
</evidence>
<dbReference type="OrthoDB" id="5865176at2759"/>
<proteinExistence type="predicted"/>
<keyword evidence="2" id="KW-1185">Reference proteome</keyword>
<dbReference type="EMBL" id="KZ345090">
    <property type="protein sequence ID" value="PIO75963.1"/>
    <property type="molecule type" value="Genomic_DNA"/>
</dbReference>
<gene>
    <name evidence="1" type="ORF">TELCIR_01975</name>
</gene>
<accession>A0A2G9V0G0</accession>